<keyword evidence="3" id="KW-1185">Reference proteome</keyword>
<name>A0A0D3H2I5_9ORYZ</name>
<sequence>MEEELQGWETPRREVHAAMPGAAEEEAGGAAGAGEGAAGAAQGQLGTPLRPSPIRTPLPTHEEKEGEIEKGGDGRRKKG</sequence>
<feature type="compositionally biased region" description="Basic and acidic residues" evidence="1">
    <location>
        <begin position="60"/>
        <end position="79"/>
    </location>
</feature>
<dbReference type="Proteomes" id="UP000026960">
    <property type="component" value="Chromosome 8"/>
</dbReference>
<proteinExistence type="predicted"/>
<accession>A0A0D3H2I5</accession>
<reference evidence="2" key="2">
    <citation type="submission" date="2015-03" db="UniProtKB">
        <authorList>
            <consortium name="EnsemblPlants"/>
        </authorList>
    </citation>
    <scope>IDENTIFICATION</scope>
</reference>
<dbReference type="EnsemblPlants" id="OBART08G21570.1">
    <property type="protein sequence ID" value="OBART08G21570.1"/>
    <property type="gene ID" value="OBART08G21570"/>
</dbReference>
<dbReference type="HOGENOM" id="CLU_2609828_0_0_1"/>
<feature type="region of interest" description="Disordered" evidence="1">
    <location>
        <begin position="1"/>
        <end position="79"/>
    </location>
</feature>
<dbReference type="Gramene" id="OBART08G21570.1">
    <property type="protein sequence ID" value="OBART08G21570.1"/>
    <property type="gene ID" value="OBART08G21570"/>
</dbReference>
<dbReference type="AlphaFoldDB" id="A0A0D3H2I5"/>
<evidence type="ECO:0000313" key="3">
    <source>
        <dbReference type="Proteomes" id="UP000026960"/>
    </source>
</evidence>
<dbReference type="PaxDb" id="65489-OBART08G21570.1"/>
<protein>
    <submittedName>
        <fullName evidence="2">Uncharacterized protein</fullName>
    </submittedName>
</protein>
<reference evidence="2" key="1">
    <citation type="journal article" date="2009" name="Rice">
        <title>De Novo Next Generation Sequencing of Plant Genomes.</title>
        <authorList>
            <person name="Rounsley S."/>
            <person name="Marri P.R."/>
            <person name="Yu Y."/>
            <person name="He R."/>
            <person name="Sisneros N."/>
            <person name="Goicoechea J.L."/>
            <person name="Lee S.J."/>
            <person name="Angelova A."/>
            <person name="Kudrna D."/>
            <person name="Luo M."/>
            <person name="Affourtit J."/>
            <person name="Desany B."/>
            <person name="Knight J."/>
            <person name="Niazi F."/>
            <person name="Egholm M."/>
            <person name="Wing R.A."/>
        </authorList>
    </citation>
    <scope>NUCLEOTIDE SEQUENCE [LARGE SCALE GENOMIC DNA]</scope>
    <source>
        <strain evidence="2">cv. IRGC 105608</strain>
    </source>
</reference>
<evidence type="ECO:0000313" key="2">
    <source>
        <dbReference type="EnsemblPlants" id="OBART08G21570.1"/>
    </source>
</evidence>
<organism evidence="2">
    <name type="scientific">Oryza barthii</name>
    <dbReference type="NCBI Taxonomy" id="65489"/>
    <lineage>
        <taxon>Eukaryota</taxon>
        <taxon>Viridiplantae</taxon>
        <taxon>Streptophyta</taxon>
        <taxon>Embryophyta</taxon>
        <taxon>Tracheophyta</taxon>
        <taxon>Spermatophyta</taxon>
        <taxon>Magnoliopsida</taxon>
        <taxon>Liliopsida</taxon>
        <taxon>Poales</taxon>
        <taxon>Poaceae</taxon>
        <taxon>BOP clade</taxon>
        <taxon>Oryzoideae</taxon>
        <taxon>Oryzeae</taxon>
        <taxon>Oryzinae</taxon>
        <taxon>Oryza</taxon>
    </lineage>
</organism>
<evidence type="ECO:0000256" key="1">
    <source>
        <dbReference type="SAM" id="MobiDB-lite"/>
    </source>
</evidence>